<comment type="caution">
    <text evidence="4">The sequence shown here is derived from an EMBL/GenBank/DDBJ whole genome shotgun (WGS) entry which is preliminary data.</text>
</comment>
<evidence type="ECO:0000313" key="4">
    <source>
        <dbReference type="EMBL" id="MFC5495119.1"/>
    </source>
</evidence>
<sequence>MTAARALVVLAHPRPGSLNHAVADRAASALRDAGLQVDLHDLYAEGFDPVLTAEETWTAGVSAAELLARTTDPLVRRHRELVAGADVLVAVHPNWWGKPPAVMAGWLDRVLVPGVAYTLDDAGGLPRSLLRLRRLLVVNTSDTPDDREAEQYGDPLDAIWRRCLAPYLGGPAVDRLVLRVVADANADQRAAWLAEVADLATRAGREVSQAVAPPR</sequence>
<dbReference type="SUPFAM" id="SSF52218">
    <property type="entry name" value="Flavoproteins"/>
    <property type="match status" value="1"/>
</dbReference>
<protein>
    <submittedName>
        <fullName evidence="4">NAD(P)H-dependent oxidoreductase</fullName>
        <ecNumber evidence="4">1.-.-.-</ecNumber>
        <ecNumber evidence="4">1.6.99.-</ecNumber>
    </submittedName>
</protein>
<comment type="similarity">
    <text evidence="1">Belongs to the NAD(P)H dehydrogenase (quinone) family.</text>
</comment>
<evidence type="ECO:0000313" key="5">
    <source>
        <dbReference type="Proteomes" id="UP001595956"/>
    </source>
</evidence>
<proteinExistence type="inferred from homology"/>
<keyword evidence="5" id="KW-1185">Reference proteome</keyword>
<dbReference type="InterPro" id="IPR003680">
    <property type="entry name" value="Flavodoxin_fold"/>
</dbReference>
<dbReference type="PANTHER" id="PTHR10204">
    <property type="entry name" value="NAD P H OXIDOREDUCTASE-RELATED"/>
    <property type="match status" value="1"/>
</dbReference>
<dbReference type="Proteomes" id="UP001595956">
    <property type="component" value="Unassembled WGS sequence"/>
</dbReference>
<dbReference type="InterPro" id="IPR051545">
    <property type="entry name" value="NAD(P)H_dehydrogenase_qn"/>
</dbReference>
<name>A0ABW0N3C7_9ACTN</name>
<keyword evidence="2 4" id="KW-0560">Oxidoreductase</keyword>
<dbReference type="EC" id="1.6.99.-" evidence="4"/>
<organism evidence="4 5">
    <name type="scientific">Nocardioides caricicola</name>
    <dbReference type="NCBI Taxonomy" id="634770"/>
    <lineage>
        <taxon>Bacteria</taxon>
        <taxon>Bacillati</taxon>
        <taxon>Actinomycetota</taxon>
        <taxon>Actinomycetes</taxon>
        <taxon>Propionibacteriales</taxon>
        <taxon>Nocardioidaceae</taxon>
        <taxon>Nocardioides</taxon>
    </lineage>
</organism>
<dbReference type="RefSeq" id="WP_345173778.1">
    <property type="nucleotide sequence ID" value="NZ_BAABFQ010000005.1"/>
</dbReference>
<dbReference type="Gene3D" id="3.40.50.360">
    <property type="match status" value="1"/>
</dbReference>
<feature type="domain" description="Flavodoxin-like fold" evidence="3">
    <location>
        <begin position="5"/>
        <end position="180"/>
    </location>
</feature>
<evidence type="ECO:0000256" key="2">
    <source>
        <dbReference type="ARBA" id="ARBA00023002"/>
    </source>
</evidence>
<dbReference type="PANTHER" id="PTHR10204:SF34">
    <property type="entry name" value="NAD(P)H DEHYDROGENASE [QUINONE] 1 ISOFORM 1"/>
    <property type="match status" value="1"/>
</dbReference>
<evidence type="ECO:0000256" key="1">
    <source>
        <dbReference type="ARBA" id="ARBA00006252"/>
    </source>
</evidence>
<dbReference type="EMBL" id="JBHSMD010000006">
    <property type="protein sequence ID" value="MFC5495119.1"/>
    <property type="molecule type" value="Genomic_DNA"/>
</dbReference>
<dbReference type="InterPro" id="IPR029039">
    <property type="entry name" value="Flavoprotein-like_sf"/>
</dbReference>
<evidence type="ECO:0000259" key="3">
    <source>
        <dbReference type="Pfam" id="PF02525"/>
    </source>
</evidence>
<reference evidence="5" key="1">
    <citation type="journal article" date="2019" name="Int. J. Syst. Evol. Microbiol.">
        <title>The Global Catalogue of Microorganisms (GCM) 10K type strain sequencing project: providing services to taxonomists for standard genome sequencing and annotation.</title>
        <authorList>
            <consortium name="The Broad Institute Genomics Platform"/>
            <consortium name="The Broad Institute Genome Sequencing Center for Infectious Disease"/>
            <person name="Wu L."/>
            <person name="Ma J."/>
        </authorList>
    </citation>
    <scope>NUCLEOTIDE SEQUENCE [LARGE SCALE GENOMIC DNA]</scope>
    <source>
        <strain evidence="5">KACC 13778</strain>
    </source>
</reference>
<dbReference type="Pfam" id="PF02525">
    <property type="entry name" value="Flavodoxin_2"/>
    <property type="match status" value="1"/>
</dbReference>
<dbReference type="EC" id="1.-.-.-" evidence="4"/>
<dbReference type="GO" id="GO:0016491">
    <property type="term" value="F:oxidoreductase activity"/>
    <property type="evidence" value="ECO:0007669"/>
    <property type="project" value="UniProtKB-KW"/>
</dbReference>
<accession>A0ABW0N3C7</accession>
<gene>
    <name evidence="4" type="ORF">ACFPKY_18550</name>
</gene>